<dbReference type="GO" id="GO:0005886">
    <property type="term" value="C:plasma membrane"/>
    <property type="evidence" value="ECO:0007669"/>
    <property type="project" value="UniProtKB-SubCell"/>
</dbReference>
<keyword evidence="7 8" id="KW-0472">Membrane</keyword>
<organism evidence="9 10">
    <name type="scientific">Desulfitobacterium hafniense</name>
    <name type="common">Desulfitobacterium frappieri</name>
    <dbReference type="NCBI Taxonomy" id="49338"/>
    <lineage>
        <taxon>Bacteria</taxon>
        <taxon>Bacillati</taxon>
        <taxon>Bacillota</taxon>
        <taxon>Clostridia</taxon>
        <taxon>Eubacteriales</taxon>
        <taxon>Desulfitobacteriaceae</taxon>
        <taxon>Desulfitobacterium</taxon>
    </lineage>
</organism>
<comment type="similarity">
    <text evidence="2">Belongs to the tellurite-resistance/dicarboxylate transporter (TDT) family.</text>
</comment>
<evidence type="ECO:0000256" key="5">
    <source>
        <dbReference type="ARBA" id="ARBA00022692"/>
    </source>
</evidence>
<feature type="transmembrane region" description="Helical" evidence="8">
    <location>
        <begin position="260"/>
        <end position="284"/>
    </location>
</feature>
<feature type="transmembrane region" description="Helical" evidence="8">
    <location>
        <begin position="221"/>
        <end position="240"/>
    </location>
</feature>
<evidence type="ECO:0000313" key="9">
    <source>
        <dbReference type="EMBL" id="KTE92812.1"/>
    </source>
</evidence>
<dbReference type="RefSeq" id="WP_011461822.1">
    <property type="nucleotide sequence ID" value="NZ_LOCK01000011.1"/>
</dbReference>
<name>A0A0W1JM70_DESHA</name>
<evidence type="ECO:0000313" key="10">
    <source>
        <dbReference type="Proteomes" id="UP000054623"/>
    </source>
</evidence>
<proteinExistence type="inferred from homology"/>
<evidence type="ECO:0000256" key="6">
    <source>
        <dbReference type="ARBA" id="ARBA00022989"/>
    </source>
</evidence>
<keyword evidence="3" id="KW-0813">Transport</keyword>
<dbReference type="AlphaFoldDB" id="A0A0W1JM70"/>
<dbReference type="OrthoDB" id="958273at2"/>
<dbReference type="Proteomes" id="UP000054623">
    <property type="component" value="Unassembled WGS sequence"/>
</dbReference>
<feature type="transmembrane region" description="Helical" evidence="8">
    <location>
        <begin position="296"/>
        <end position="318"/>
    </location>
</feature>
<sequence length="384" mass="42654">MLERHPIKYLAPAWFAVIMGTGGLANILFLWQDSFPLGHLFSIILAALVGLLYFCVLVPWVLRWFKYFPYAYRDLNHPLAGNFFVTMPVGTAILGTNIYLIWSKYLSETLTYSLMFTFWIIAIIGVTFFTFYTTFRMMRAEETPKPEMVNFSWIMAPIANMAVSLIGNPVLELTMKIHPSWSVSVLLINTALFGIGFFLFIFMSAIVFVRLANHPLPPAETIPSFGIFLSAVGLAVSAIIDASKNAQELGLLASTDLANLIAAVIWGFGIWIVGIIAIISVYQLRKGGGIPFSMGWWAYIFPLAAYTICSQKIAVVFITPLASGYTAFLTVLLALLWVYTFANTVRGAVSGKFFVGTPIQENSQREKCPSACKNDYGQSAFPLK</sequence>
<accession>A0A0W1JM70</accession>
<dbReference type="EMBL" id="LOCK01000011">
    <property type="protein sequence ID" value="KTE92812.1"/>
    <property type="molecule type" value="Genomic_DNA"/>
</dbReference>
<evidence type="ECO:0000256" key="8">
    <source>
        <dbReference type="SAM" id="Phobius"/>
    </source>
</evidence>
<dbReference type="InterPro" id="IPR038665">
    <property type="entry name" value="Voltage-dep_anion_channel_sf"/>
</dbReference>
<protein>
    <submittedName>
        <fullName evidence="9">C4-dicarboxylate ABC transporter</fullName>
    </submittedName>
</protein>
<feature type="transmembrane region" description="Helical" evidence="8">
    <location>
        <begin position="114"/>
        <end position="135"/>
    </location>
</feature>
<dbReference type="CDD" id="cd09321">
    <property type="entry name" value="TDT_like_3"/>
    <property type="match status" value="1"/>
</dbReference>
<evidence type="ECO:0000256" key="2">
    <source>
        <dbReference type="ARBA" id="ARBA00008566"/>
    </source>
</evidence>
<feature type="transmembrane region" description="Helical" evidence="8">
    <location>
        <begin position="12"/>
        <end position="31"/>
    </location>
</feature>
<dbReference type="Pfam" id="PF03595">
    <property type="entry name" value="SLAC1"/>
    <property type="match status" value="1"/>
</dbReference>
<keyword evidence="6 8" id="KW-1133">Transmembrane helix</keyword>
<feature type="transmembrane region" description="Helical" evidence="8">
    <location>
        <begin position="37"/>
        <end position="62"/>
    </location>
</feature>
<evidence type="ECO:0000256" key="3">
    <source>
        <dbReference type="ARBA" id="ARBA00022448"/>
    </source>
</evidence>
<dbReference type="Gene3D" id="1.50.10.150">
    <property type="entry name" value="Voltage-dependent anion channel"/>
    <property type="match status" value="1"/>
</dbReference>
<dbReference type="PANTHER" id="PTHR31686">
    <property type="match status" value="1"/>
</dbReference>
<feature type="transmembrane region" description="Helical" evidence="8">
    <location>
        <begin position="324"/>
        <end position="342"/>
    </location>
</feature>
<keyword evidence="5 8" id="KW-0812">Transmembrane</keyword>
<dbReference type="GO" id="GO:0000319">
    <property type="term" value="F:sulfite transmembrane transporter activity"/>
    <property type="evidence" value="ECO:0007669"/>
    <property type="project" value="TreeGrafter"/>
</dbReference>
<comment type="caution">
    <text evidence="9">The sequence shown here is derived from an EMBL/GenBank/DDBJ whole genome shotgun (WGS) entry which is preliminary data.</text>
</comment>
<feature type="transmembrane region" description="Helical" evidence="8">
    <location>
        <begin position="83"/>
        <end position="102"/>
    </location>
</feature>
<evidence type="ECO:0000256" key="4">
    <source>
        <dbReference type="ARBA" id="ARBA00022475"/>
    </source>
</evidence>
<dbReference type="InterPro" id="IPR051629">
    <property type="entry name" value="Sulfite_efflux_TDT"/>
</dbReference>
<feature type="transmembrane region" description="Helical" evidence="8">
    <location>
        <begin position="147"/>
        <end position="166"/>
    </location>
</feature>
<feature type="transmembrane region" description="Helical" evidence="8">
    <location>
        <begin position="186"/>
        <end position="209"/>
    </location>
</feature>
<gene>
    <name evidence="9" type="ORF">AT727_18000</name>
</gene>
<evidence type="ECO:0000256" key="7">
    <source>
        <dbReference type="ARBA" id="ARBA00023136"/>
    </source>
</evidence>
<reference evidence="9 10" key="1">
    <citation type="submission" date="2015-12" db="EMBL/GenBank/DDBJ databases">
        <title>Draft Genome Sequence of Desulfitobacterium hafniense Strain DH, a Sulfate-reducing Bacterium Isolated from Paddy Soils.</title>
        <authorList>
            <person name="Bao P."/>
            <person name="Zhang X."/>
            <person name="Li G."/>
        </authorList>
    </citation>
    <scope>NUCLEOTIDE SEQUENCE [LARGE SCALE GENOMIC DNA]</scope>
    <source>
        <strain evidence="9 10">DH</strain>
    </source>
</reference>
<keyword evidence="4" id="KW-1003">Cell membrane</keyword>
<dbReference type="PANTHER" id="PTHR31686:SF1">
    <property type="entry name" value="SULFITE EFFLUX PUMP SSU1"/>
    <property type="match status" value="1"/>
</dbReference>
<evidence type="ECO:0000256" key="1">
    <source>
        <dbReference type="ARBA" id="ARBA00004651"/>
    </source>
</evidence>
<dbReference type="InterPro" id="IPR004695">
    <property type="entry name" value="SLAC1/Mae1/Ssu1/TehA"/>
</dbReference>
<comment type="subcellular location">
    <subcellularLocation>
        <location evidence="1">Cell membrane</location>
        <topology evidence="1">Multi-pass membrane protein</topology>
    </subcellularLocation>
</comment>